<evidence type="ECO:0000313" key="4">
    <source>
        <dbReference type="Proteomes" id="UP000184499"/>
    </source>
</evidence>
<dbReference type="GO" id="GO:0000294">
    <property type="term" value="P:nuclear-transcribed mRNA catabolic process, RNase MRP-dependent"/>
    <property type="evidence" value="ECO:0007669"/>
    <property type="project" value="TreeGrafter"/>
</dbReference>
<dbReference type="RefSeq" id="XP_067475923.1">
    <property type="nucleotide sequence ID" value="XM_067618493.1"/>
</dbReference>
<keyword evidence="4" id="KW-1185">Reference proteome</keyword>
<organism evidence="3 4">
    <name type="scientific">Aspergillus brasiliensis (strain CBS 101740 / IMI 381727 / IBT 21946)</name>
    <dbReference type="NCBI Taxonomy" id="767769"/>
    <lineage>
        <taxon>Eukaryota</taxon>
        <taxon>Fungi</taxon>
        <taxon>Dikarya</taxon>
        <taxon>Ascomycota</taxon>
        <taxon>Pezizomycotina</taxon>
        <taxon>Eurotiomycetes</taxon>
        <taxon>Eurotiomycetidae</taxon>
        <taxon>Eurotiales</taxon>
        <taxon>Aspergillaceae</taxon>
        <taxon>Aspergillus</taxon>
        <taxon>Aspergillus subgen. Circumdati</taxon>
    </lineage>
</organism>
<name>A0A1L9UAH5_ASPBC</name>
<dbReference type="InterPro" id="IPR049128">
    <property type="entry name" value="Pop8-like_dom"/>
</dbReference>
<dbReference type="OMA" id="QVKSYCT"/>
<dbReference type="GeneID" id="93570981"/>
<dbReference type="GO" id="GO:0000172">
    <property type="term" value="C:ribonuclease MRP complex"/>
    <property type="evidence" value="ECO:0007669"/>
    <property type="project" value="InterPro"/>
</dbReference>
<reference evidence="4" key="1">
    <citation type="journal article" date="2017" name="Genome Biol.">
        <title>Comparative genomics reveals high biological diversity and specific adaptations in the industrially and medically important fungal genus Aspergillus.</title>
        <authorList>
            <person name="de Vries R.P."/>
            <person name="Riley R."/>
            <person name="Wiebenga A."/>
            <person name="Aguilar-Osorio G."/>
            <person name="Amillis S."/>
            <person name="Uchima C.A."/>
            <person name="Anderluh G."/>
            <person name="Asadollahi M."/>
            <person name="Askin M."/>
            <person name="Barry K."/>
            <person name="Battaglia E."/>
            <person name="Bayram O."/>
            <person name="Benocci T."/>
            <person name="Braus-Stromeyer S.A."/>
            <person name="Caldana C."/>
            <person name="Canovas D."/>
            <person name="Cerqueira G.C."/>
            <person name="Chen F."/>
            <person name="Chen W."/>
            <person name="Choi C."/>
            <person name="Clum A."/>
            <person name="Dos Santos R.A."/>
            <person name="Damasio A.R."/>
            <person name="Diallinas G."/>
            <person name="Emri T."/>
            <person name="Fekete E."/>
            <person name="Flipphi M."/>
            <person name="Freyberg S."/>
            <person name="Gallo A."/>
            <person name="Gournas C."/>
            <person name="Habgood R."/>
            <person name="Hainaut M."/>
            <person name="Harispe M.L."/>
            <person name="Henrissat B."/>
            <person name="Hilden K.S."/>
            <person name="Hope R."/>
            <person name="Hossain A."/>
            <person name="Karabika E."/>
            <person name="Karaffa L."/>
            <person name="Karanyi Z."/>
            <person name="Krasevec N."/>
            <person name="Kuo A."/>
            <person name="Kusch H."/>
            <person name="LaButti K."/>
            <person name="Lagendijk E.L."/>
            <person name="Lapidus A."/>
            <person name="Levasseur A."/>
            <person name="Lindquist E."/>
            <person name="Lipzen A."/>
            <person name="Logrieco A.F."/>
            <person name="MacCabe A."/>
            <person name="Maekelae M.R."/>
            <person name="Malavazi I."/>
            <person name="Melin P."/>
            <person name="Meyer V."/>
            <person name="Mielnichuk N."/>
            <person name="Miskei M."/>
            <person name="Molnar A.P."/>
            <person name="Mule G."/>
            <person name="Ngan C.Y."/>
            <person name="Orejas M."/>
            <person name="Orosz E."/>
            <person name="Ouedraogo J.P."/>
            <person name="Overkamp K.M."/>
            <person name="Park H.-S."/>
            <person name="Perrone G."/>
            <person name="Piumi F."/>
            <person name="Punt P.J."/>
            <person name="Ram A.F."/>
            <person name="Ramon A."/>
            <person name="Rauscher S."/>
            <person name="Record E."/>
            <person name="Riano-Pachon D.M."/>
            <person name="Robert V."/>
            <person name="Roehrig J."/>
            <person name="Ruller R."/>
            <person name="Salamov A."/>
            <person name="Salih N.S."/>
            <person name="Samson R.A."/>
            <person name="Sandor E."/>
            <person name="Sanguinetti M."/>
            <person name="Schuetze T."/>
            <person name="Sepcic K."/>
            <person name="Shelest E."/>
            <person name="Sherlock G."/>
            <person name="Sophianopoulou V."/>
            <person name="Squina F.M."/>
            <person name="Sun H."/>
            <person name="Susca A."/>
            <person name="Todd R.B."/>
            <person name="Tsang A."/>
            <person name="Unkles S.E."/>
            <person name="van de Wiele N."/>
            <person name="van Rossen-Uffink D."/>
            <person name="Oliveira J.V."/>
            <person name="Vesth T.C."/>
            <person name="Visser J."/>
            <person name="Yu J.-H."/>
            <person name="Zhou M."/>
            <person name="Andersen M.R."/>
            <person name="Archer D.B."/>
            <person name="Baker S.E."/>
            <person name="Benoit I."/>
            <person name="Brakhage A.A."/>
            <person name="Braus G.H."/>
            <person name="Fischer R."/>
            <person name="Frisvad J.C."/>
            <person name="Goldman G.H."/>
            <person name="Houbraken J."/>
            <person name="Oakley B."/>
            <person name="Pocsi I."/>
            <person name="Scazzocchio C."/>
            <person name="Seiboth B."/>
            <person name="vanKuyk P.A."/>
            <person name="Wortman J."/>
            <person name="Dyer P.S."/>
            <person name="Grigoriev I.V."/>
        </authorList>
    </citation>
    <scope>NUCLEOTIDE SEQUENCE [LARGE SCALE GENOMIC DNA]</scope>
    <source>
        <strain evidence="4">CBS 101740 / IMI 381727 / IBT 21946</strain>
    </source>
</reference>
<dbReference type="STRING" id="767769.A0A1L9UAH5"/>
<dbReference type="GO" id="GO:0005655">
    <property type="term" value="C:nucleolar ribonuclease P complex"/>
    <property type="evidence" value="ECO:0007669"/>
    <property type="project" value="InterPro"/>
</dbReference>
<sequence length="186" mass="18970">MSTTIPPPQTTTTTSKRKSPNTTSTSDPNTPKTIHFTSRTPTWTYLKLQLITNPPTSTSSTPLDPLTARTYLSAALSQFLGLTGTSIPIDILKISPSSSTSQKGKSTGGLGSSGSTVWTRVPRDDAAAVVAALSSWIGGNTGSNISGGGSGSGGDAEGNSVAWRVCAKGNYLGALVHGDGGEVFVP</sequence>
<feature type="region of interest" description="Disordered" evidence="1">
    <location>
        <begin position="1"/>
        <end position="36"/>
    </location>
</feature>
<feature type="compositionally biased region" description="Low complexity" evidence="1">
    <location>
        <begin position="95"/>
        <end position="105"/>
    </location>
</feature>
<dbReference type="VEuPathDB" id="FungiDB:ASPBRDRAFT_133052"/>
<dbReference type="PANTHER" id="PTHR28173:SF1">
    <property type="entry name" value="RIBONUCLEASES P_MRP PROTEIN SUBUNIT POP8"/>
    <property type="match status" value="1"/>
</dbReference>
<dbReference type="GO" id="GO:0034965">
    <property type="term" value="P:intronic box C/D snoRNA processing"/>
    <property type="evidence" value="ECO:0007669"/>
    <property type="project" value="TreeGrafter"/>
</dbReference>
<dbReference type="GO" id="GO:0004526">
    <property type="term" value="F:ribonuclease P activity"/>
    <property type="evidence" value="ECO:0007669"/>
    <property type="project" value="TreeGrafter"/>
</dbReference>
<dbReference type="EMBL" id="KV878690">
    <property type="protein sequence ID" value="OJJ68674.1"/>
    <property type="molecule type" value="Genomic_DNA"/>
</dbReference>
<gene>
    <name evidence="3" type="ORF">ASPBRDRAFT_133052</name>
</gene>
<dbReference type="AlphaFoldDB" id="A0A1L9UAH5"/>
<feature type="region of interest" description="Disordered" evidence="1">
    <location>
        <begin position="95"/>
        <end position="117"/>
    </location>
</feature>
<accession>A0A1L9UAH5</accession>
<evidence type="ECO:0000259" key="2">
    <source>
        <dbReference type="Pfam" id="PF20976"/>
    </source>
</evidence>
<dbReference type="GO" id="GO:0000171">
    <property type="term" value="F:ribonuclease MRP activity"/>
    <property type="evidence" value="ECO:0007669"/>
    <property type="project" value="TreeGrafter"/>
</dbReference>
<protein>
    <recommendedName>
        <fullName evidence="2">Ribonucleases P/MRP subunit Pop8-like domain-containing protein</fullName>
    </recommendedName>
</protein>
<feature type="domain" description="Ribonucleases P/MRP subunit Pop8-like" evidence="2">
    <location>
        <begin position="43"/>
        <end position="95"/>
    </location>
</feature>
<dbReference type="PANTHER" id="PTHR28173">
    <property type="entry name" value="RIBONUCLEASES P/MRP PROTEIN SUBUNIT POP8"/>
    <property type="match status" value="1"/>
</dbReference>
<dbReference type="Pfam" id="PF20976">
    <property type="entry name" value="Pop8"/>
    <property type="match status" value="1"/>
</dbReference>
<evidence type="ECO:0000313" key="3">
    <source>
        <dbReference type="EMBL" id="OJJ68674.1"/>
    </source>
</evidence>
<evidence type="ECO:0000256" key="1">
    <source>
        <dbReference type="SAM" id="MobiDB-lite"/>
    </source>
</evidence>
<dbReference type="InterPro" id="IPR020347">
    <property type="entry name" value="Pop8"/>
</dbReference>
<dbReference type="OrthoDB" id="5530243at2759"/>
<dbReference type="GO" id="GO:0008033">
    <property type="term" value="P:tRNA processing"/>
    <property type="evidence" value="ECO:0007669"/>
    <property type="project" value="InterPro"/>
</dbReference>
<feature type="compositionally biased region" description="Low complexity" evidence="1">
    <location>
        <begin position="10"/>
        <end position="33"/>
    </location>
</feature>
<proteinExistence type="predicted"/>
<dbReference type="Proteomes" id="UP000184499">
    <property type="component" value="Unassembled WGS sequence"/>
</dbReference>